<gene>
    <name evidence="2" type="ORF">llap_21668</name>
</gene>
<dbReference type="Proteomes" id="UP000233556">
    <property type="component" value="Unassembled WGS sequence"/>
</dbReference>
<feature type="region of interest" description="Disordered" evidence="1">
    <location>
        <begin position="21"/>
        <end position="74"/>
    </location>
</feature>
<feature type="compositionally biased region" description="Basic residues" evidence="1">
    <location>
        <begin position="21"/>
        <end position="30"/>
    </location>
</feature>
<evidence type="ECO:0000313" key="3">
    <source>
        <dbReference type="Proteomes" id="UP000233556"/>
    </source>
</evidence>
<dbReference type="AlphaFoldDB" id="A0A2I0T2K4"/>
<protein>
    <submittedName>
        <fullName evidence="2">Uncharacterized protein</fullName>
    </submittedName>
</protein>
<organism evidence="2 3">
    <name type="scientific">Limosa lapponica baueri</name>
    <dbReference type="NCBI Taxonomy" id="1758121"/>
    <lineage>
        <taxon>Eukaryota</taxon>
        <taxon>Metazoa</taxon>
        <taxon>Chordata</taxon>
        <taxon>Craniata</taxon>
        <taxon>Vertebrata</taxon>
        <taxon>Euteleostomi</taxon>
        <taxon>Archelosauria</taxon>
        <taxon>Archosauria</taxon>
        <taxon>Dinosauria</taxon>
        <taxon>Saurischia</taxon>
        <taxon>Theropoda</taxon>
        <taxon>Coelurosauria</taxon>
        <taxon>Aves</taxon>
        <taxon>Neognathae</taxon>
        <taxon>Neoaves</taxon>
        <taxon>Charadriiformes</taxon>
        <taxon>Scolopacidae</taxon>
        <taxon>Limosa</taxon>
    </lineage>
</organism>
<accession>A0A2I0T2K4</accession>
<proteinExistence type="predicted"/>
<feature type="compositionally biased region" description="Basic residues" evidence="1">
    <location>
        <begin position="38"/>
        <end position="62"/>
    </location>
</feature>
<reference evidence="3" key="1">
    <citation type="submission" date="2017-11" db="EMBL/GenBank/DDBJ databases">
        <authorList>
            <person name="Lima N.C."/>
            <person name="Parody-Merino A.M."/>
            <person name="Battley P.F."/>
            <person name="Fidler A.E."/>
            <person name="Prosdocimi F."/>
        </authorList>
    </citation>
    <scope>NUCLEOTIDE SEQUENCE [LARGE SCALE GENOMIC DNA]</scope>
</reference>
<keyword evidence="3" id="KW-1185">Reference proteome</keyword>
<name>A0A2I0T2K4_LIMLA</name>
<evidence type="ECO:0000313" key="2">
    <source>
        <dbReference type="EMBL" id="PKU28028.1"/>
    </source>
</evidence>
<sequence length="74" mass="8842">MLKTTNKWNLAILSVIFVRCGKKKKNKNKPQKTPTKQKPQKKKKQTNKKPKPNQKKKQKTYLKRQVEWKLSSVH</sequence>
<evidence type="ECO:0000256" key="1">
    <source>
        <dbReference type="SAM" id="MobiDB-lite"/>
    </source>
</evidence>
<dbReference type="EMBL" id="KZ522912">
    <property type="protein sequence ID" value="PKU28028.1"/>
    <property type="molecule type" value="Genomic_DNA"/>
</dbReference>
<reference evidence="3" key="2">
    <citation type="submission" date="2017-12" db="EMBL/GenBank/DDBJ databases">
        <title>Genome sequence of the Bar-tailed Godwit (Limosa lapponica baueri).</title>
        <authorList>
            <person name="Lima N.C.B."/>
            <person name="Parody-Merino A.M."/>
            <person name="Battley P.F."/>
            <person name="Fidler A.E."/>
            <person name="Prosdocimi F."/>
        </authorList>
    </citation>
    <scope>NUCLEOTIDE SEQUENCE [LARGE SCALE GENOMIC DNA]</scope>
</reference>